<evidence type="ECO:0000313" key="1">
    <source>
        <dbReference type="EMBL" id="OGG28107.1"/>
    </source>
</evidence>
<sequence length="156" mass="18053">MIPCRNKNSHLAYVYGKDGCLVSIDSRDPPRIVRVRNDKDGPCHALLNADSEFCFLFLRKNSNAGTSFIGRRFEGNWLLDDNTFAWNEVIACNCHKCLFFGGSNNRLRRKVDPRKRIRVCPRSNTLTAIFPRFSFNKSRMSQRESSKNGFDRQQVE</sequence>
<dbReference type="AlphaFoldDB" id="A0A1F6AUX5"/>
<protein>
    <submittedName>
        <fullName evidence="1">Uncharacterized protein</fullName>
    </submittedName>
</protein>
<evidence type="ECO:0000313" key="2">
    <source>
        <dbReference type="Proteomes" id="UP000178305"/>
    </source>
</evidence>
<gene>
    <name evidence="1" type="ORF">A3A64_01365</name>
</gene>
<organism evidence="1 2">
    <name type="scientific">Candidatus Gottesmanbacteria bacterium RIFCSPLOWO2_01_FULL_48_11</name>
    <dbReference type="NCBI Taxonomy" id="1798395"/>
    <lineage>
        <taxon>Bacteria</taxon>
        <taxon>Candidatus Gottesmaniibacteriota</taxon>
    </lineage>
</organism>
<proteinExistence type="predicted"/>
<comment type="caution">
    <text evidence="1">The sequence shown here is derived from an EMBL/GenBank/DDBJ whole genome shotgun (WGS) entry which is preliminary data.</text>
</comment>
<dbReference type="Proteomes" id="UP000178305">
    <property type="component" value="Unassembled WGS sequence"/>
</dbReference>
<accession>A0A1F6AUX5</accession>
<name>A0A1F6AUX5_9BACT</name>
<reference evidence="1 2" key="1">
    <citation type="journal article" date="2016" name="Nat. Commun.">
        <title>Thousands of microbial genomes shed light on interconnected biogeochemical processes in an aquifer system.</title>
        <authorList>
            <person name="Anantharaman K."/>
            <person name="Brown C.T."/>
            <person name="Hug L.A."/>
            <person name="Sharon I."/>
            <person name="Castelle C.J."/>
            <person name="Probst A.J."/>
            <person name="Thomas B.C."/>
            <person name="Singh A."/>
            <person name="Wilkins M.J."/>
            <person name="Karaoz U."/>
            <person name="Brodie E.L."/>
            <person name="Williams K.H."/>
            <person name="Hubbard S.S."/>
            <person name="Banfield J.F."/>
        </authorList>
    </citation>
    <scope>NUCLEOTIDE SEQUENCE [LARGE SCALE GENOMIC DNA]</scope>
</reference>
<dbReference type="EMBL" id="MFJY01000024">
    <property type="protein sequence ID" value="OGG28107.1"/>
    <property type="molecule type" value="Genomic_DNA"/>
</dbReference>